<keyword evidence="2" id="KW-1185">Reference proteome</keyword>
<evidence type="ECO:0000313" key="1">
    <source>
        <dbReference type="EMBL" id="RUQ68957.1"/>
    </source>
</evidence>
<dbReference type="Proteomes" id="UP000280346">
    <property type="component" value="Unassembled WGS sequence"/>
</dbReference>
<proteinExistence type="predicted"/>
<dbReference type="OrthoDB" id="3611744at2"/>
<accession>A0A433J6Y8</accession>
<dbReference type="AlphaFoldDB" id="A0A433J6Y8"/>
<reference evidence="1 2" key="1">
    <citation type="submission" date="2018-12" db="EMBL/GenBank/DDBJ databases">
        <authorList>
            <person name="Yang Y."/>
        </authorList>
    </citation>
    <scope>NUCLEOTIDE SEQUENCE [LARGE SCALE GENOMIC DNA]</scope>
    <source>
        <strain evidence="1 2">GSF71</strain>
    </source>
</reference>
<dbReference type="Pfam" id="PF08889">
    <property type="entry name" value="WbqC"/>
    <property type="match status" value="1"/>
</dbReference>
<evidence type="ECO:0000313" key="2">
    <source>
        <dbReference type="Proteomes" id="UP000280346"/>
    </source>
</evidence>
<comment type="caution">
    <text evidence="1">The sequence shown here is derived from an EMBL/GenBank/DDBJ whole genome shotgun (WGS) entry which is preliminary data.</text>
</comment>
<organism evidence="1 2">
    <name type="scientific">Azospirillum doebereinerae</name>
    <dbReference type="NCBI Taxonomy" id="92933"/>
    <lineage>
        <taxon>Bacteria</taxon>
        <taxon>Pseudomonadati</taxon>
        <taxon>Pseudomonadota</taxon>
        <taxon>Alphaproteobacteria</taxon>
        <taxon>Rhodospirillales</taxon>
        <taxon>Azospirillaceae</taxon>
        <taxon>Azospirillum</taxon>
    </lineage>
</organism>
<sequence length="232" mass="26425">MQPYFFPYLGYFQLILAVDRGIVFDVVKYNRKSWMNRNRVLHPNGGWQYVSVPVHAPHGTPINAATVVDGEAAARRILGQLEHYRGKAPFFQQVCGLVSEAFASTKTNGLCELNVRSLAVVCDYLGIAFDWSVCSEMALELPTIDYAGQWALEISSALEARRYVNAPGGREIFVSHDWESRGIDLCFLEPKSYTYDCYPYNHIENLSIIDALMWNNREDVLHYIIDTMKISK</sequence>
<gene>
    <name evidence="1" type="ORF">EJ913_16865</name>
</gene>
<dbReference type="InterPro" id="IPR014985">
    <property type="entry name" value="WbqC"/>
</dbReference>
<protein>
    <recommendedName>
        <fullName evidence="3">WbqC family protein</fullName>
    </recommendedName>
</protein>
<dbReference type="EMBL" id="RZIJ01000013">
    <property type="protein sequence ID" value="RUQ68957.1"/>
    <property type="molecule type" value="Genomic_DNA"/>
</dbReference>
<name>A0A433J6Y8_9PROT</name>
<evidence type="ECO:0008006" key="3">
    <source>
        <dbReference type="Google" id="ProtNLM"/>
    </source>
</evidence>